<feature type="transmembrane region" description="Helical" evidence="1">
    <location>
        <begin position="156"/>
        <end position="184"/>
    </location>
</feature>
<dbReference type="Proteomes" id="UP000799640">
    <property type="component" value="Unassembled WGS sequence"/>
</dbReference>
<gene>
    <name evidence="2" type="ORF">EJ06DRAFT_134245</name>
</gene>
<organism evidence="2 3">
    <name type="scientific">Trichodelitschia bisporula</name>
    <dbReference type="NCBI Taxonomy" id="703511"/>
    <lineage>
        <taxon>Eukaryota</taxon>
        <taxon>Fungi</taxon>
        <taxon>Dikarya</taxon>
        <taxon>Ascomycota</taxon>
        <taxon>Pezizomycotina</taxon>
        <taxon>Dothideomycetes</taxon>
        <taxon>Dothideomycetes incertae sedis</taxon>
        <taxon>Phaeotrichales</taxon>
        <taxon>Phaeotrichaceae</taxon>
        <taxon>Trichodelitschia</taxon>
    </lineage>
</organism>
<evidence type="ECO:0000313" key="2">
    <source>
        <dbReference type="EMBL" id="KAF2397729.1"/>
    </source>
</evidence>
<proteinExistence type="predicted"/>
<reference evidence="2" key="1">
    <citation type="journal article" date="2020" name="Stud. Mycol.">
        <title>101 Dothideomycetes genomes: a test case for predicting lifestyles and emergence of pathogens.</title>
        <authorList>
            <person name="Haridas S."/>
            <person name="Albert R."/>
            <person name="Binder M."/>
            <person name="Bloem J."/>
            <person name="Labutti K."/>
            <person name="Salamov A."/>
            <person name="Andreopoulos B."/>
            <person name="Baker S."/>
            <person name="Barry K."/>
            <person name="Bills G."/>
            <person name="Bluhm B."/>
            <person name="Cannon C."/>
            <person name="Castanera R."/>
            <person name="Culley D."/>
            <person name="Daum C."/>
            <person name="Ezra D."/>
            <person name="Gonzalez J."/>
            <person name="Henrissat B."/>
            <person name="Kuo A."/>
            <person name="Liang C."/>
            <person name="Lipzen A."/>
            <person name="Lutzoni F."/>
            <person name="Magnuson J."/>
            <person name="Mondo S."/>
            <person name="Nolan M."/>
            <person name="Ohm R."/>
            <person name="Pangilinan J."/>
            <person name="Park H.-J."/>
            <person name="Ramirez L."/>
            <person name="Alfaro M."/>
            <person name="Sun H."/>
            <person name="Tritt A."/>
            <person name="Yoshinaga Y."/>
            <person name="Zwiers L.-H."/>
            <person name="Turgeon B."/>
            <person name="Goodwin S."/>
            <person name="Spatafora J."/>
            <person name="Crous P."/>
            <person name="Grigoriev I."/>
        </authorList>
    </citation>
    <scope>NUCLEOTIDE SEQUENCE</scope>
    <source>
        <strain evidence="2">CBS 262.69</strain>
    </source>
</reference>
<dbReference type="Pfam" id="PF02116">
    <property type="entry name" value="STE2"/>
    <property type="match status" value="1"/>
</dbReference>
<feature type="transmembrane region" description="Helical" evidence="1">
    <location>
        <begin position="43"/>
        <end position="62"/>
    </location>
</feature>
<keyword evidence="1" id="KW-1133">Transmembrane helix</keyword>
<dbReference type="GO" id="GO:0038038">
    <property type="term" value="C:G protein-coupled receptor homodimeric complex"/>
    <property type="evidence" value="ECO:0007669"/>
    <property type="project" value="TreeGrafter"/>
</dbReference>
<dbReference type="Gene3D" id="1.10.287.920">
    <property type="entry name" value="Pheromone alpha factor receptor"/>
    <property type="match status" value="1"/>
</dbReference>
<dbReference type="GO" id="GO:0004932">
    <property type="term" value="F:mating-type factor pheromone receptor activity"/>
    <property type="evidence" value="ECO:0007669"/>
    <property type="project" value="InterPro"/>
</dbReference>
<dbReference type="OrthoDB" id="5402633at2759"/>
<keyword evidence="3" id="KW-1185">Reference proteome</keyword>
<dbReference type="InterPro" id="IPR027458">
    <property type="entry name" value="STE2_TM1-TM2_sf"/>
</dbReference>
<accession>A0A6G1HPG1</accession>
<dbReference type="EMBL" id="ML996702">
    <property type="protein sequence ID" value="KAF2397729.1"/>
    <property type="molecule type" value="Genomic_DNA"/>
</dbReference>
<dbReference type="PRINTS" id="PR00250">
    <property type="entry name" value="GPCRSTE2"/>
</dbReference>
<dbReference type="PANTHER" id="PTHR28009:SF1">
    <property type="entry name" value="PHEROMONE ALPHA FACTOR RECEPTOR"/>
    <property type="match status" value="1"/>
</dbReference>
<feature type="transmembrane region" description="Helical" evidence="1">
    <location>
        <begin position="74"/>
        <end position="96"/>
    </location>
</feature>
<feature type="transmembrane region" description="Helical" evidence="1">
    <location>
        <begin position="229"/>
        <end position="250"/>
    </location>
</feature>
<protein>
    <submittedName>
        <fullName evidence="2">Uncharacterized protein</fullName>
    </submittedName>
</protein>
<feature type="transmembrane region" description="Helical" evidence="1">
    <location>
        <begin position="196"/>
        <end position="217"/>
    </location>
</feature>
<dbReference type="InterPro" id="IPR000366">
    <property type="entry name" value="GPCR_STE2"/>
</dbReference>
<evidence type="ECO:0000256" key="1">
    <source>
        <dbReference type="SAM" id="Phobius"/>
    </source>
</evidence>
<keyword evidence="1" id="KW-0812">Transmembrane</keyword>
<dbReference type="GO" id="GO:0000750">
    <property type="term" value="P:pheromone-dependent signal transduction involved in conjugation with cellular fusion"/>
    <property type="evidence" value="ECO:0007669"/>
    <property type="project" value="TreeGrafter"/>
</dbReference>
<sequence>MDSAPTFDVLSQPLPILLRDGKTHANLTLSAIEAYAWNRSNTALVYGIELGLTIYALLIAYMCTRPEKRKSPIFILNILALIFNTIKAGFAAHYINGPFLELYAILASDFSRVPKGEYVCSVILVVCKFLALLCTEGSLVVQVHAVLATTTARQRLWLLMATGFFALAAVGCGFALTIFSAIAIMHTTVTFTEAKVTLAAGISIMVSIVFFMIIFVWKLGFAIWQRRRLGVRTYGPMEVLFIMGCCTMIVPSKFTPFPCRRY</sequence>
<dbReference type="PANTHER" id="PTHR28009">
    <property type="entry name" value="PHEROMONE ALPHA FACTOR RECEPTOR"/>
    <property type="match status" value="1"/>
</dbReference>
<evidence type="ECO:0000313" key="3">
    <source>
        <dbReference type="Proteomes" id="UP000799640"/>
    </source>
</evidence>
<feature type="transmembrane region" description="Helical" evidence="1">
    <location>
        <begin position="116"/>
        <end position="135"/>
    </location>
</feature>
<dbReference type="AlphaFoldDB" id="A0A6G1HPG1"/>
<name>A0A6G1HPG1_9PEZI</name>
<keyword evidence="1" id="KW-0472">Membrane</keyword>